<comment type="PTM">
    <text evidence="6">Under oxidizing conditions two disulfide bonds are formed involving the reactive cysteines. Under reducing conditions zinc is bound to the reactive cysteines and the protein is inactive.</text>
</comment>
<dbReference type="Gene3D" id="3.90.1280.10">
    <property type="entry name" value="HSP33 redox switch-like"/>
    <property type="match status" value="1"/>
</dbReference>
<comment type="function">
    <text evidence="6">Redox regulated molecular chaperone. Protects both thermally unfolding and oxidatively damaged proteins from irreversible aggregation. Plays an important role in the bacterial defense system toward oxidative stress.</text>
</comment>
<protein>
    <recommendedName>
        <fullName evidence="6">33 kDa chaperonin</fullName>
    </recommendedName>
    <alternativeName>
        <fullName evidence="6">Heat shock protein 33 homolog</fullName>
        <shortName evidence="6">HSP33</shortName>
    </alternativeName>
</protein>
<dbReference type="RefSeq" id="WP_039647679.1">
    <property type="nucleotide sequence ID" value="NZ_JXBL01000001.1"/>
</dbReference>
<name>A0A0C1U898_9BACT</name>
<reference evidence="7 8" key="1">
    <citation type="submission" date="2015-01" db="EMBL/GenBank/DDBJ databases">
        <title>Genome sequence of the anaerobic bacterium Geobacter soli GSS01, a dissimilatory Fe(III) reducer from soil.</title>
        <authorList>
            <person name="Yang G."/>
            <person name="Zhou S."/>
        </authorList>
    </citation>
    <scope>NUCLEOTIDE SEQUENCE [LARGE SCALE GENOMIC DNA]</scope>
    <source>
        <strain evidence="7 8">GSS01</strain>
    </source>
</reference>
<accession>A0A0C1U898</accession>
<keyword evidence="5 6" id="KW-0676">Redox-active center</keyword>
<dbReference type="InterPro" id="IPR000397">
    <property type="entry name" value="Heat_shock_Hsp33"/>
</dbReference>
<evidence type="ECO:0000256" key="4">
    <source>
        <dbReference type="ARBA" id="ARBA00023186"/>
    </source>
</evidence>
<comment type="similarity">
    <text evidence="6">Belongs to the HSP33 family.</text>
</comment>
<evidence type="ECO:0000313" key="7">
    <source>
        <dbReference type="EMBL" id="KIE43840.1"/>
    </source>
</evidence>
<gene>
    <name evidence="6" type="primary">hslO</name>
    <name evidence="7" type="ORF">SE37_15000</name>
</gene>
<keyword evidence="3 6" id="KW-1015">Disulfide bond</keyword>
<sequence length="301" mass="32149">MGTSTDSAITDYLIRIVTREGNIRALACVTTHLVGDACRRHGTLPTASAALGRALTGGVLMGALLKTGQRIALTFEGNGPLHKIIVEADANGAVRGLVRNPAVNLLRDDGKLDVAGALGKAGFLTVSRDLGLKEPYTGTVMLHTSEIAEDLAWYLAESEQIPSAVGLGVYVEQDGSVAAAGGFLIQALPPGDDQLIDRLMERIGSMPPVTEMLRTGATPEGLLEYLFEDIPFDILEKRTAALVCSCSRERIERVLLSLGSDELSSLIHDQGKASVGCEFCGEHYNFTREELERLRDSLTAA</sequence>
<dbReference type="Pfam" id="PF01430">
    <property type="entry name" value="HSP33"/>
    <property type="match status" value="1"/>
</dbReference>
<feature type="disulfide bond" description="Redox-active" evidence="6">
    <location>
        <begin position="244"/>
        <end position="246"/>
    </location>
</feature>
<keyword evidence="2 6" id="KW-0862">Zinc</keyword>
<dbReference type="CDD" id="cd00498">
    <property type="entry name" value="Hsp33"/>
    <property type="match status" value="1"/>
</dbReference>
<keyword evidence="7" id="KW-0346">Stress response</keyword>
<evidence type="ECO:0000256" key="3">
    <source>
        <dbReference type="ARBA" id="ARBA00023157"/>
    </source>
</evidence>
<evidence type="ECO:0000256" key="6">
    <source>
        <dbReference type="HAMAP-Rule" id="MF_00117"/>
    </source>
</evidence>
<dbReference type="InterPro" id="IPR016153">
    <property type="entry name" value="Heat_shock_Hsp33_N"/>
</dbReference>
<dbReference type="SUPFAM" id="SSF118352">
    <property type="entry name" value="HSP33 redox switch-like"/>
    <property type="match status" value="1"/>
</dbReference>
<proteinExistence type="inferred from homology"/>
<dbReference type="SUPFAM" id="SSF64397">
    <property type="entry name" value="Hsp33 domain"/>
    <property type="match status" value="1"/>
</dbReference>
<comment type="caution">
    <text evidence="7">The sequence shown here is derived from an EMBL/GenBank/DDBJ whole genome shotgun (WGS) entry which is preliminary data.</text>
</comment>
<evidence type="ECO:0000256" key="2">
    <source>
        <dbReference type="ARBA" id="ARBA00022833"/>
    </source>
</evidence>
<dbReference type="Gene3D" id="3.55.30.10">
    <property type="entry name" value="Hsp33 domain"/>
    <property type="match status" value="1"/>
</dbReference>
<dbReference type="PIRSF" id="PIRSF005261">
    <property type="entry name" value="Heat_shock_Hsp33"/>
    <property type="match status" value="1"/>
</dbReference>
<dbReference type="PANTHER" id="PTHR30111:SF1">
    <property type="entry name" value="33 KDA CHAPERONIN"/>
    <property type="match status" value="1"/>
</dbReference>
<evidence type="ECO:0000256" key="1">
    <source>
        <dbReference type="ARBA" id="ARBA00022490"/>
    </source>
</evidence>
<feature type="disulfide bond" description="Redox-active" evidence="6">
    <location>
        <begin position="277"/>
        <end position="280"/>
    </location>
</feature>
<dbReference type="GO" id="GO:0005737">
    <property type="term" value="C:cytoplasm"/>
    <property type="evidence" value="ECO:0007669"/>
    <property type="project" value="UniProtKB-SubCell"/>
</dbReference>
<organism evidence="7 8">
    <name type="scientific">Geobacter soli</name>
    <dbReference type="NCBI Taxonomy" id="1510391"/>
    <lineage>
        <taxon>Bacteria</taxon>
        <taxon>Pseudomonadati</taxon>
        <taxon>Thermodesulfobacteriota</taxon>
        <taxon>Desulfuromonadia</taxon>
        <taxon>Geobacterales</taxon>
        <taxon>Geobacteraceae</taxon>
        <taxon>Geobacter</taxon>
    </lineage>
</organism>
<dbReference type="GO" id="GO:0042026">
    <property type="term" value="P:protein refolding"/>
    <property type="evidence" value="ECO:0007669"/>
    <property type="project" value="TreeGrafter"/>
</dbReference>
<dbReference type="GO" id="GO:0051082">
    <property type="term" value="F:unfolded protein binding"/>
    <property type="evidence" value="ECO:0007669"/>
    <property type="project" value="UniProtKB-UniRule"/>
</dbReference>
<keyword evidence="1 6" id="KW-0963">Cytoplasm</keyword>
<comment type="subcellular location">
    <subcellularLocation>
        <location evidence="6">Cytoplasm</location>
    </subcellularLocation>
</comment>
<evidence type="ECO:0000256" key="5">
    <source>
        <dbReference type="ARBA" id="ARBA00023284"/>
    </source>
</evidence>
<dbReference type="HAMAP" id="MF_00117">
    <property type="entry name" value="HslO"/>
    <property type="match status" value="1"/>
</dbReference>
<dbReference type="Proteomes" id="UP000031433">
    <property type="component" value="Unassembled WGS sequence"/>
</dbReference>
<keyword evidence="8" id="KW-1185">Reference proteome</keyword>
<evidence type="ECO:0000313" key="8">
    <source>
        <dbReference type="Proteomes" id="UP000031433"/>
    </source>
</evidence>
<dbReference type="GO" id="GO:0044183">
    <property type="term" value="F:protein folding chaperone"/>
    <property type="evidence" value="ECO:0007669"/>
    <property type="project" value="TreeGrafter"/>
</dbReference>
<dbReference type="AlphaFoldDB" id="A0A0C1U898"/>
<dbReference type="PANTHER" id="PTHR30111">
    <property type="entry name" value="33 KDA CHAPERONIN"/>
    <property type="match status" value="1"/>
</dbReference>
<dbReference type="NCBIfam" id="NF001033">
    <property type="entry name" value="PRK00114.1"/>
    <property type="match status" value="1"/>
</dbReference>
<dbReference type="InterPro" id="IPR016154">
    <property type="entry name" value="Heat_shock_Hsp33_C"/>
</dbReference>
<dbReference type="EMBL" id="JXBL01000001">
    <property type="protein sequence ID" value="KIE43840.1"/>
    <property type="molecule type" value="Genomic_DNA"/>
</dbReference>
<keyword evidence="4 6" id="KW-0143">Chaperone</keyword>